<keyword evidence="11" id="KW-0413">Isomerase</keyword>
<evidence type="ECO:0000256" key="4">
    <source>
        <dbReference type="ARBA" id="ARBA00022763"/>
    </source>
</evidence>
<dbReference type="Pfam" id="PF17191">
    <property type="entry name" value="RecG_wedge"/>
    <property type="match status" value="1"/>
</dbReference>
<evidence type="ECO:0000259" key="18">
    <source>
        <dbReference type="PROSITE" id="PS51194"/>
    </source>
</evidence>
<dbReference type="InterPro" id="IPR027417">
    <property type="entry name" value="P-loop_NTPase"/>
</dbReference>
<evidence type="ECO:0000256" key="14">
    <source>
        <dbReference type="ARBA" id="ARBA00048988"/>
    </source>
</evidence>
<dbReference type="SMART" id="SM00490">
    <property type="entry name" value="HELICc"/>
    <property type="match status" value="1"/>
</dbReference>
<dbReference type="Gene3D" id="2.40.50.140">
    <property type="entry name" value="Nucleic acid-binding proteins"/>
    <property type="match status" value="1"/>
</dbReference>
<evidence type="ECO:0000256" key="11">
    <source>
        <dbReference type="ARBA" id="ARBA00023235"/>
    </source>
</evidence>
<dbReference type="CDD" id="cd17992">
    <property type="entry name" value="DEXHc_RecG"/>
    <property type="match status" value="1"/>
</dbReference>
<dbReference type="NCBIfam" id="TIGR00643">
    <property type="entry name" value="recG"/>
    <property type="match status" value="1"/>
</dbReference>
<dbReference type="EMBL" id="JBEQCT010000004">
    <property type="protein sequence ID" value="MFM2485361.1"/>
    <property type="molecule type" value="Genomic_DNA"/>
</dbReference>
<evidence type="ECO:0000256" key="13">
    <source>
        <dbReference type="ARBA" id="ARBA00034808"/>
    </source>
</evidence>
<sequence length="691" mass="76931">MQLEQTSVTVLKGIGAKLAEKLQRLEITSLQDLLFHLPLRYEDRTHIWPINDLLAGIHVSVCGTIQKVDTLFGRRRILSCRIQDGSGSLTLIFFNFNQGQKNAMEVGAKLRAYGEVRRGKHGWEIVHPEYQIFDAEQSIAVEAQLTPVYPTTEGLRQLTLRQLTDQALALIEDYPPKPLLPEQSQRLSALPSLQDALQLLHRPPPHTHLTDLEDGSHPALQRLALEELCAHQLSLLTLRQTAQREPAYALPPTPKLQAQLLAQLGFIPTNAQQRVAKQISADLSQSWPMMRLVQGDVGSGKTLVAALAAVQALAQGQQVALMAPTEILAEQHLKNFMAWFEPLGFSVDWLAGKQKGKARTQALARIQSGEAKMVVGTHAIFQEKVQFADLALVIIDEQHRFGVHQRLALSEKGRAGLVPHQLVMTATPIPRTLAMTAYADLALSVIDELPPGRTPVTTVVVPDTRRDEVIERVKKACHSEKRQAYWVCTLIEESEVLQCQAAEDTAEQLQQQLPELNIGLVHGRMKGQEKQWVMDEFKAHRLDLLVATTVIEVGVDVPNASLMIIENPERLGLAQLHQLRGRVGRGKIASHCVLLYHSPLSKTAGARLSVLRDSNDGFVIAERDLQIRGPGELLGTRQTGLVSFKIADLMRDQALLTPARELADQVLNQHPELIEPLIRRWLGQRQKYVQA</sequence>
<feature type="coiled-coil region" evidence="16">
    <location>
        <begin position="492"/>
        <end position="519"/>
    </location>
</feature>
<dbReference type="PROSITE" id="PS51194">
    <property type="entry name" value="HELICASE_CTER"/>
    <property type="match status" value="1"/>
</dbReference>
<dbReference type="EC" id="5.6.2.4" evidence="13 15"/>
<dbReference type="Pfam" id="PF00270">
    <property type="entry name" value="DEAD"/>
    <property type="match status" value="1"/>
</dbReference>
<dbReference type="InterPro" id="IPR001650">
    <property type="entry name" value="Helicase_C-like"/>
</dbReference>
<feature type="domain" description="Helicase C-terminal" evidence="18">
    <location>
        <begin position="480"/>
        <end position="626"/>
    </location>
</feature>
<dbReference type="InterPro" id="IPR012340">
    <property type="entry name" value="NA-bd_OB-fold"/>
</dbReference>
<dbReference type="Proteomes" id="UP001629953">
    <property type="component" value="Unassembled WGS sequence"/>
</dbReference>
<evidence type="ECO:0000259" key="17">
    <source>
        <dbReference type="PROSITE" id="PS51192"/>
    </source>
</evidence>
<dbReference type="SUPFAM" id="SSF50249">
    <property type="entry name" value="Nucleic acid-binding proteins"/>
    <property type="match status" value="1"/>
</dbReference>
<evidence type="ECO:0000256" key="16">
    <source>
        <dbReference type="SAM" id="Coils"/>
    </source>
</evidence>
<evidence type="ECO:0000313" key="20">
    <source>
        <dbReference type="Proteomes" id="UP001629953"/>
    </source>
</evidence>
<name>A0ABW9G9F8_9GAMM</name>
<dbReference type="NCBIfam" id="NF008166">
    <property type="entry name" value="PRK10917.1-4"/>
    <property type="match status" value="1"/>
</dbReference>
<dbReference type="PROSITE" id="PS51192">
    <property type="entry name" value="HELICASE_ATP_BIND_1"/>
    <property type="match status" value="1"/>
</dbReference>
<comment type="caution">
    <text evidence="19">The sequence shown here is derived from an EMBL/GenBank/DDBJ whole genome shotgun (WGS) entry which is preliminary data.</text>
</comment>
<evidence type="ECO:0000256" key="5">
    <source>
        <dbReference type="ARBA" id="ARBA00022801"/>
    </source>
</evidence>
<keyword evidence="9 15" id="KW-0233">DNA recombination</keyword>
<dbReference type="InterPro" id="IPR011545">
    <property type="entry name" value="DEAD/DEAH_box_helicase_dom"/>
</dbReference>
<dbReference type="NCBIfam" id="NF008165">
    <property type="entry name" value="PRK10917.1-3"/>
    <property type="match status" value="1"/>
</dbReference>
<protein>
    <recommendedName>
        <fullName evidence="2 15">ATP-dependent DNA helicase RecG</fullName>
        <ecNumber evidence="13 15">5.6.2.4</ecNumber>
    </recommendedName>
</protein>
<gene>
    <name evidence="19" type="primary">recG</name>
    <name evidence="19" type="ORF">ABUE30_09850</name>
</gene>
<evidence type="ECO:0000256" key="9">
    <source>
        <dbReference type="ARBA" id="ARBA00023172"/>
    </source>
</evidence>
<dbReference type="NCBIfam" id="NF008163">
    <property type="entry name" value="PRK10917.1-1"/>
    <property type="match status" value="1"/>
</dbReference>
<comment type="function">
    <text evidence="15">Plays a critical role in recombination and DNA repair. Helps process Holliday junction intermediates to mature products by catalyzing branch migration. Has replication fork regression activity, unwinds stalled or blocked replication forks to make a HJ that can be resolved. Has a DNA unwinding activity characteristic of a DNA helicase with 3'-5' polarity.</text>
</comment>
<evidence type="ECO:0000256" key="10">
    <source>
        <dbReference type="ARBA" id="ARBA00023204"/>
    </source>
</evidence>
<comment type="catalytic activity">
    <reaction evidence="14 15">
        <text>ATP + H2O = ADP + phosphate + H(+)</text>
        <dbReference type="Rhea" id="RHEA:13065"/>
        <dbReference type="ChEBI" id="CHEBI:15377"/>
        <dbReference type="ChEBI" id="CHEBI:15378"/>
        <dbReference type="ChEBI" id="CHEBI:30616"/>
        <dbReference type="ChEBI" id="CHEBI:43474"/>
        <dbReference type="ChEBI" id="CHEBI:456216"/>
        <dbReference type="EC" id="5.6.2.4"/>
    </reaction>
</comment>
<evidence type="ECO:0000256" key="6">
    <source>
        <dbReference type="ARBA" id="ARBA00022806"/>
    </source>
</evidence>
<keyword evidence="10 15" id="KW-0234">DNA repair</keyword>
<feature type="domain" description="Helicase ATP-binding" evidence="17">
    <location>
        <begin position="282"/>
        <end position="446"/>
    </location>
</feature>
<dbReference type="Pfam" id="PF19833">
    <property type="entry name" value="RecG_dom3_C"/>
    <property type="match status" value="1"/>
</dbReference>
<dbReference type="InterPro" id="IPR014001">
    <property type="entry name" value="Helicase_ATP-bd"/>
</dbReference>
<keyword evidence="5 15" id="KW-0378">Hydrolase</keyword>
<dbReference type="Pfam" id="PF00271">
    <property type="entry name" value="Helicase_C"/>
    <property type="match status" value="1"/>
</dbReference>
<dbReference type="InterPro" id="IPR004609">
    <property type="entry name" value="ATP-dep_DNA_helicase_RecG"/>
</dbReference>
<proteinExistence type="inferred from homology"/>
<evidence type="ECO:0000256" key="15">
    <source>
        <dbReference type="RuleBase" id="RU363016"/>
    </source>
</evidence>
<evidence type="ECO:0000256" key="7">
    <source>
        <dbReference type="ARBA" id="ARBA00022840"/>
    </source>
</evidence>
<keyword evidence="4 15" id="KW-0227">DNA damage</keyword>
<evidence type="ECO:0000256" key="12">
    <source>
        <dbReference type="ARBA" id="ARBA00034617"/>
    </source>
</evidence>
<dbReference type="SUPFAM" id="SSF52540">
    <property type="entry name" value="P-loop containing nucleoside triphosphate hydrolases"/>
    <property type="match status" value="2"/>
</dbReference>
<keyword evidence="6 15" id="KW-0347">Helicase</keyword>
<evidence type="ECO:0000256" key="8">
    <source>
        <dbReference type="ARBA" id="ARBA00023125"/>
    </source>
</evidence>
<evidence type="ECO:0000256" key="1">
    <source>
        <dbReference type="ARBA" id="ARBA00007504"/>
    </source>
</evidence>
<evidence type="ECO:0000256" key="2">
    <source>
        <dbReference type="ARBA" id="ARBA00017846"/>
    </source>
</evidence>
<keyword evidence="16" id="KW-0175">Coiled coil</keyword>
<dbReference type="CDD" id="cd04488">
    <property type="entry name" value="RecG_wedge_OBF"/>
    <property type="match status" value="1"/>
</dbReference>
<reference evidence="19 20" key="1">
    <citation type="journal article" date="2013" name="Int. J. Syst. Evol. Microbiol.">
        <title>Celerinatantimonas yamalensis sp. nov., a cold-adapted diazotrophic bacterium from a cold permafrost brine.</title>
        <authorList>
            <person name="Shcherbakova V."/>
            <person name="Chuvilskaya N."/>
            <person name="Rivkina E."/>
            <person name="Demidov N."/>
            <person name="Uchaeva V."/>
            <person name="Suetin S."/>
            <person name="Suzina N."/>
            <person name="Gilichinsky D."/>
        </authorList>
    </citation>
    <scope>NUCLEOTIDE SEQUENCE [LARGE SCALE GENOMIC DNA]</scope>
    <source>
        <strain evidence="19 20">C7</strain>
    </source>
</reference>
<evidence type="ECO:0000313" key="19">
    <source>
        <dbReference type="EMBL" id="MFM2485361.1"/>
    </source>
</evidence>
<comment type="similarity">
    <text evidence="1 15">Belongs to the helicase family. RecG subfamily.</text>
</comment>
<dbReference type="Gene3D" id="3.40.50.300">
    <property type="entry name" value="P-loop containing nucleotide triphosphate hydrolases"/>
    <property type="match status" value="2"/>
</dbReference>
<evidence type="ECO:0000256" key="3">
    <source>
        <dbReference type="ARBA" id="ARBA00022741"/>
    </source>
</evidence>
<dbReference type="RefSeq" id="WP_408623593.1">
    <property type="nucleotide sequence ID" value="NZ_JBEQCT010000004.1"/>
</dbReference>
<accession>A0ABW9G9F8</accession>
<organism evidence="19 20">
    <name type="scientific">Celerinatantimonas yamalensis</name>
    <dbReference type="NCBI Taxonomy" id="559956"/>
    <lineage>
        <taxon>Bacteria</taxon>
        <taxon>Pseudomonadati</taxon>
        <taxon>Pseudomonadota</taxon>
        <taxon>Gammaproteobacteria</taxon>
        <taxon>Celerinatantimonadaceae</taxon>
        <taxon>Celerinatantimonas</taxon>
    </lineage>
</organism>
<comment type="catalytic activity">
    <reaction evidence="12 15">
        <text>Couples ATP hydrolysis with the unwinding of duplex DNA by translocating in the 3'-5' direction.</text>
        <dbReference type="EC" id="5.6.2.4"/>
    </reaction>
</comment>
<dbReference type="InterPro" id="IPR047112">
    <property type="entry name" value="RecG/Mfd"/>
</dbReference>
<dbReference type="InterPro" id="IPR045562">
    <property type="entry name" value="RecG_dom3_C"/>
</dbReference>
<dbReference type="InterPro" id="IPR033454">
    <property type="entry name" value="RecG_wedge"/>
</dbReference>
<keyword evidence="7 15" id="KW-0067">ATP-binding</keyword>
<dbReference type="PANTHER" id="PTHR47964:SF1">
    <property type="entry name" value="ATP-DEPENDENT DNA HELICASE HOMOLOG RECG, CHLOROPLASTIC"/>
    <property type="match status" value="1"/>
</dbReference>
<dbReference type="SMART" id="SM00487">
    <property type="entry name" value="DEXDc"/>
    <property type="match status" value="1"/>
</dbReference>
<keyword evidence="3 15" id="KW-0547">Nucleotide-binding</keyword>
<keyword evidence="8" id="KW-0238">DNA-binding</keyword>
<dbReference type="NCBIfam" id="NF008168">
    <property type="entry name" value="PRK10917.2-2"/>
    <property type="match status" value="1"/>
</dbReference>
<dbReference type="GO" id="GO:0016787">
    <property type="term" value="F:hydrolase activity"/>
    <property type="evidence" value="ECO:0007669"/>
    <property type="project" value="UniProtKB-KW"/>
</dbReference>
<dbReference type="PANTHER" id="PTHR47964">
    <property type="entry name" value="ATP-DEPENDENT DNA HELICASE HOMOLOG RECG, CHLOROPLASTIC"/>
    <property type="match status" value="1"/>
</dbReference>
<keyword evidence="20" id="KW-1185">Reference proteome</keyword>
<dbReference type="GO" id="GO:0003678">
    <property type="term" value="F:DNA helicase activity"/>
    <property type="evidence" value="ECO:0007669"/>
    <property type="project" value="UniProtKB-EC"/>
</dbReference>